<keyword evidence="5 15" id="KW-0285">Flavoprotein</keyword>
<evidence type="ECO:0000256" key="9">
    <source>
        <dbReference type="ARBA" id="ARBA00022827"/>
    </source>
</evidence>
<dbReference type="CDD" id="cd06183">
    <property type="entry name" value="cyt_b5_reduct_like"/>
    <property type="match status" value="1"/>
</dbReference>
<feature type="binding site" evidence="15">
    <location>
        <position position="284"/>
    </location>
    <ligand>
        <name>FAD</name>
        <dbReference type="ChEBI" id="CHEBI:57692"/>
    </ligand>
</feature>
<dbReference type="Pfam" id="PF00175">
    <property type="entry name" value="NAD_binding_1"/>
    <property type="match status" value="1"/>
</dbReference>
<feature type="binding site" evidence="15">
    <location>
        <position position="286"/>
    </location>
    <ligand>
        <name>FAD</name>
        <dbReference type="ChEBI" id="CHEBI:57692"/>
    </ligand>
</feature>
<evidence type="ECO:0000313" key="21">
    <source>
        <dbReference type="Proteomes" id="UP000007115"/>
    </source>
</evidence>
<evidence type="ECO:0000256" key="4">
    <source>
        <dbReference type="ARBA" id="ARBA00022617"/>
    </source>
</evidence>
<evidence type="ECO:0000256" key="2">
    <source>
        <dbReference type="ARBA" id="ARBA00004572"/>
    </source>
</evidence>
<keyword evidence="13" id="KW-0520">NAD</keyword>
<dbReference type="AlphaFoldDB" id="G9MZY1"/>
<dbReference type="PRINTS" id="PR00363">
    <property type="entry name" value="CYTOCHROMEB5"/>
</dbReference>
<evidence type="ECO:0000256" key="17">
    <source>
        <dbReference type="SAM" id="MobiDB-lite"/>
    </source>
</evidence>
<dbReference type="InParanoid" id="G9MZY1"/>
<dbReference type="Pfam" id="PF00173">
    <property type="entry name" value="Cyt-b5"/>
    <property type="match status" value="1"/>
</dbReference>
<dbReference type="GeneID" id="25789082"/>
<dbReference type="RefSeq" id="XP_013954380.1">
    <property type="nucleotide sequence ID" value="XM_014098905.1"/>
</dbReference>
<dbReference type="InterPro" id="IPR039261">
    <property type="entry name" value="FNR_nucleotide-bd"/>
</dbReference>
<dbReference type="GO" id="GO:0005783">
    <property type="term" value="C:endoplasmic reticulum"/>
    <property type="evidence" value="ECO:0007669"/>
    <property type="project" value="TreeGrafter"/>
</dbReference>
<dbReference type="Gene3D" id="2.40.30.10">
    <property type="entry name" value="Translation factors"/>
    <property type="match status" value="1"/>
</dbReference>
<dbReference type="GO" id="GO:0046872">
    <property type="term" value="F:metal ion binding"/>
    <property type="evidence" value="ECO:0007669"/>
    <property type="project" value="UniProtKB-UniRule"/>
</dbReference>
<evidence type="ECO:0000256" key="16">
    <source>
        <dbReference type="RuleBase" id="RU362121"/>
    </source>
</evidence>
<dbReference type="InterPro" id="IPR017927">
    <property type="entry name" value="FAD-bd_FR_type"/>
</dbReference>
<keyword evidence="21" id="KW-1185">Reference proteome</keyword>
<comment type="subcellular location">
    <subcellularLocation>
        <location evidence="2">Mitochondrion outer membrane</location>
        <topology evidence="2">Single-pass membrane protein</topology>
    </subcellularLocation>
</comment>
<dbReference type="SMART" id="SM01117">
    <property type="entry name" value="Cyt-b5"/>
    <property type="match status" value="1"/>
</dbReference>
<dbReference type="SUPFAM" id="SSF52343">
    <property type="entry name" value="Ferredoxin reductase-like, C-terminal NADP-linked domain"/>
    <property type="match status" value="1"/>
</dbReference>
<dbReference type="PANTHER" id="PTHR19370:SF178">
    <property type="entry name" value="CYTOCHROME-B5 REDUCTASE"/>
    <property type="match status" value="1"/>
</dbReference>
<dbReference type="GO" id="GO:0016491">
    <property type="term" value="F:oxidoreductase activity"/>
    <property type="evidence" value="ECO:0007669"/>
    <property type="project" value="UniProtKB-KW"/>
</dbReference>
<dbReference type="InterPro" id="IPR001433">
    <property type="entry name" value="OxRdtase_FAD/NAD-bd"/>
</dbReference>
<keyword evidence="11" id="KW-0560">Oxidoreductase</keyword>
<sequence>MQAKMTMETEYTVDEVAQHMEPNDVWMVIHDEVYDVTKYLLDHPGGIEVLIEAAGTDASDSFDNAGHSDDAFDLMVPFRIGRVQNSANKKSKIPTAMKPPTEKFNSSRDYPNPNRITLTCLSLGIAATSYGVLKYKCGISAFTPSKMPQMNTLMHVLSTLAMPITSSPSTATGYLKGLLGSSCILMGCTALAIKKSFSIIMNDTSFRKLPPHLKLPKPVERDPLLQRGWLDSVSSPVPLTKKILIAPNVYRLVFSLPHQQVMLGLPTGQHITITATVGGEKVTRSYTPVSNNLDYGILELVVKMYPGGKLTGGYLANLQVGDKIHLQGPKGAMRYSYGLCKKIGMLAGGTGITPMFQLIRAICENNRDTTEISLVYASQTEDDILLKEELDNFSQLYPNLFKVFYVVERPSPTWESGVGYITKDVAAQRLPLPGTDVKIMVCGPAGMVSSAKKFLKELGYETPGASPKMSDQVFIF</sequence>
<dbReference type="PRINTS" id="PR00406">
    <property type="entry name" value="CYTB5RDTASE"/>
</dbReference>
<evidence type="ECO:0000256" key="12">
    <source>
        <dbReference type="ARBA" id="ARBA00023004"/>
    </source>
</evidence>
<keyword evidence="9 15" id="KW-0274">FAD</keyword>
<feature type="binding site" evidence="15">
    <location>
        <position position="353"/>
    </location>
    <ligand>
        <name>FAD</name>
        <dbReference type="ChEBI" id="CHEBI:57692"/>
    </ligand>
</feature>
<comment type="similarity">
    <text evidence="3">Belongs to the flavoprotein pyridine nucleotide cytochrome reductase family.</text>
</comment>
<evidence type="ECO:0008006" key="22">
    <source>
        <dbReference type="Google" id="ProtNLM"/>
    </source>
</evidence>
<dbReference type="Gene3D" id="3.40.50.80">
    <property type="entry name" value="Nucleotide-binding domain of ferredoxin-NADP reductase (FNR) module"/>
    <property type="match status" value="1"/>
</dbReference>
<dbReference type="HOGENOM" id="CLU_003827_0_1_1"/>
<feature type="region of interest" description="Disordered" evidence="17">
    <location>
        <begin position="89"/>
        <end position="109"/>
    </location>
</feature>
<dbReference type="Gene3D" id="3.10.120.10">
    <property type="entry name" value="Cytochrome b5-like heme/steroid binding domain"/>
    <property type="match status" value="1"/>
</dbReference>
<evidence type="ECO:0000256" key="7">
    <source>
        <dbReference type="ARBA" id="ARBA00022723"/>
    </source>
</evidence>
<dbReference type="InterPro" id="IPR001834">
    <property type="entry name" value="CBR-like"/>
</dbReference>
<evidence type="ECO:0000313" key="20">
    <source>
        <dbReference type="EMBL" id="EHK20187.1"/>
    </source>
</evidence>
<comment type="similarity">
    <text evidence="16">Belongs to the cytochrome b5 family.</text>
</comment>
<dbReference type="eggNOG" id="KOG0534">
    <property type="taxonomic scope" value="Eukaryota"/>
</dbReference>
<dbReference type="GO" id="GO:0005741">
    <property type="term" value="C:mitochondrial outer membrane"/>
    <property type="evidence" value="ECO:0007669"/>
    <property type="project" value="UniProtKB-SubCell"/>
</dbReference>
<dbReference type="OrthoDB" id="432685at2759"/>
<dbReference type="InterPro" id="IPR036400">
    <property type="entry name" value="Cyt_B5-like_heme/steroid_sf"/>
</dbReference>
<evidence type="ECO:0000256" key="6">
    <source>
        <dbReference type="ARBA" id="ARBA00022692"/>
    </source>
</evidence>
<dbReference type="InterPro" id="IPR001199">
    <property type="entry name" value="Cyt_B5-like_heme/steroid-bd"/>
</dbReference>
<comment type="caution">
    <text evidence="20">The sequence shown here is derived from an EMBL/GenBank/DDBJ whole genome shotgun (WGS) entry which is preliminary data.</text>
</comment>
<feature type="domain" description="Cytochrome b5 heme-binding" evidence="18">
    <location>
        <begin position="8"/>
        <end position="84"/>
    </location>
</feature>
<proteinExistence type="inferred from homology"/>
<dbReference type="PROSITE" id="PS50255">
    <property type="entry name" value="CYTOCHROME_B5_2"/>
    <property type="match status" value="1"/>
</dbReference>
<gene>
    <name evidence="20" type="ORF">TRIVIDRAFT_181439</name>
</gene>
<evidence type="ECO:0000256" key="13">
    <source>
        <dbReference type="ARBA" id="ARBA00023027"/>
    </source>
</evidence>
<evidence type="ECO:0000256" key="5">
    <source>
        <dbReference type="ARBA" id="ARBA00022630"/>
    </source>
</evidence>
<dbReference type="EMBL" id="ABDF02000081">
    <property type="protein sequence ID" value="EHK20187.1"/>
    <property type="molecule type" value="Genomic_DNA"/>
</dbReference>
<dbReference type="PROSITE" id="PS51384">
    <property type="entry name" value="FAD_FR"/>
    <property type="match status" value="1"/>
</dbReference>
<comment type="cofactor">
    <cofactor evidence="1 15">
        <name>FAD</name>
        <dbReference type="ChEBI" id="CHEBI:57692"/>
    </cofactor>
</comment>
<dbReference type="PRINTS" id="PR00371">
    <property type="entry name" value="FPNCR"/>
</dbReference>
<feature type="domain" description="FAD-binding FR-type" evidence="19">
    <location>
        <begin position="232"/>
        <end position="336"/>
    </location>
</feature>
<dbReference type="PROSITE" id="PS00191">
    <property type="entry name" value="CYTOCHROME_B5_1"/>
    <property type="match status" value="1"/>
</dbReference>
<dbReference type="Proteomes" id="UP000007115">
    <property type="component" value="Unassembled WGS sequence"/>
</dbReference>
<dbReference type="GO" id="GO:0020037">
    <property type="term" value="F:heme binding"/>
    <property type="evidence" value="ECO:0007669"/>
    <property type="project" value="UniProtKB-UniRule"/>
</dbReference>
<keyword evidence="8" id="KW-1000">Mitochondrion outer membrane</keyword>
<dbReference type="Pfam" id="PF00970">
    <property type="entry name" value="FAD_binding_6"/>
    <property type="match status" value="1"/>
</dbReference>
<feature type="binding site" evidence="15">
    <location>
        <position position="303"/>
    </location>
    <ligand>
        <name>FAD</name>
        <dbReference type="ChEBI" id="CHEBI:57692"/>
    </ligand>
</feature>
<keyword evidence="8" id="KW-0496">Mitochondrion</keyword>
<dbReference type="InterPro" id="IPR001709">
    <property type="entry name" value="Flavoprot_Pyr_Nucl_cyt_Rdtase"/>
</dbReference>
<dbReference type="SUPFAM" id="SSF63380">
    <property type="entry name" value="Riboflavin synthase domain-like"/>
    <property type="match status" value="1"/>
</dbReference>
<dbReference type="PANTHER" id="PTHR19370">
    <property type="entry name" value="NADH-CYTOCHROME B5 REDUCTASE"/>
    <property type="match status" value="1"/>
</dbReference>
<keyword evidence="4 16" id="KW-0349">Heme</keyword>
<evidence type="ECO:0000256" key="3">
    <source>
        <dbReference type="ARBA" id="ARBA00006105"/>
    </source>
</evidence>
<keyword evidence="7 16" id="KW-0479">Metal-binding</keyword>
<keyword evidence="6" id="KW-0812">Transmembrane</keyword>
<evidence type="ECO:0000256" key="15">
    <source>
        <dbReference type="PIRSR" id="PIRSR601834-1"/>
    </source>
</evidence>
<evidence type="ECO:0000256" key="14">
    <source>
        <dbReference type="ARBA" id="ARBA00023136"/>
    </source>
</evidence>
<name>G9MZY1_HYPVG</name>
<dbReference type="eggNOG" id="KOG0537">
    <property type="taxonomic scope" value="Eukaryota"/>
</dbReference>
<evidence type="ECO:0000256" key="11">
    <source>
        <dbReference type="ARBA" id="ARBA00023002"/>
    </source>
</evidence>
<dbReference type="InterPro" id="IPR017938">
    <property type="entry name" value="Riboflavin_synthase-like_b-brl"/>
</dbReference>
<evidence type="ECO:0000259" key="19">
    <source>
        <dbReference type="PROSITE" id="PS51384"/>
    </source>
</evidence>
<feature type="binding site" evidence="15">
    <location>
        <position position="301"/>
    </location>
    <ligand>
        <name>FAD</name>
        <dbReference type="ChEBI" id="CHEBI:57692"/>
    </ligand>
</feature>
<evidence type="ECO:0000256" key="8">
    <source>
        <dbReference type="ARBA" id="ARBA00022787"/>
    </source>
</evidence>
<reference evidence="20 21" key="1">
    <citation type="journal article" date="2011" name="Genome Biol.">
        <title>Comparative genome sequence analysis underscores mycoparasitism as the ancestral life style of Trichoderma.</title>
        <authorList>
            <person name="Kubicek C.P."/>
            <person name="Herrera-Estrella A."/>
            <person name="Seidl-Seiboth V."/>
            <person name="Martinez D.A."/>
            <person name="Druzhinina I.S."/>
            <person name="Thon M."/>
            <person name="Zeilinger S."/>
            <person name="Casas-Flores S."/>
            <person name="Horwitz B.A."/>
            <person name="Mukherjee P.K."/>
            <person name="Mukherjee M."/>
            <person name="Kredics L."/>
            <person name="Alcaraz L.D."/>
            <person name="Aerts A."/>
            <person name="Antal Z."/>
            <person name="Atanasova L."/>
            <person name="Cervantes-Badillo M.G."/>
            <person name="Challacombe J."/>
            <person name="Chertkov O."/>
            <person name="McCluskey K."/>
            <person name="Coulpier F."/>
            <person name="Deshpande N."/>
            <person name="von Doehren H."/>
            <person name="Ebbole D.J."/>
            <person name="Esquivel-Naranjo E.U."/>
            <person name="Fekete E."/>
            <person name="Flipphi M."/>
            <person name="Glaser F."/>
            <person name="Gomez-Rodriguez E.Y."/>
            <person name="Gruber S."/>
            <person name="Han C."/>
            <person name="Henrissat B."/>
            <person name="Hermosa R."/>
            <person name="Hernandez-Onate M."/>
            <person name="Karaffa L."/>
            <person name="Kosti I."/>
            <person name="Le Crom S."/>
            <person name="Lindquist E."/>
            <person name="Lucas S."/>
            <person name="Luebeck M."/>
            <person name="Luebeck P.S."/>
            <person name="Margeot A."/>
            <person name="Metz B."/>
            <person name="Misra M."/>
            <person name="Nevalainen H."/>
            <person name="Omann M."/>
            <person name="Packer N."/>
            <person name="Perrone G."/>
            <person name="Uresti-Rivera E.E."/>
            <person name="Salamov A."/>
            <person name="Schmoll M."/>
            <person name="Seiboth B."/>
            <person name="Shapiro H."/>
            <person name="Sukno S."/>
            <person name="Tamayo-Ramos J.A."/>
            <person name="Tisch D."/>
            <person name="Wiest A."/>
            <person name="Wilkinson H.H."/>
            <person name="Zhang M."/>
            <person name="Coutinho P.M."/>
            <person name="Kenerley C.M."/>
            <person name="Monte E."/>
            <person name="Baker S.E."/>
            <person name="Grigoriev I.V."/>
        </authorList>
    </citation>
    <scope>NUCLEOTIDE SEQUENCE [LARGE SCALE GENOMIC DNA]</scope>
    <source>
        <strain evidence="21">Gv29-8 / FGSC 10586</strain>
    </source>
</reference>
<organism evidence="20 21">
    <name type="scientific">Hypocrea virens (strain Gv29-8 / FGSC 10586)</name>
    <name type="common">Gliocladium virens</name>
    <name type="synonym">Trichoderma virens</name>
    <dbReference type="NCBI Taxonomy" id="413071"/>
    <lineage>
        <taxon>Eukaryota</taxon>
        <taxon>Fungi</taxon>
        <taxon>Dikarya</taxon>
        <taxon>Ascomycota</taxon>
        <taxon>Pezizomycotina</taxon>
        <taxon>Sordariomycetes</taxon>
        <taxon>Hypocreomycetidae</taxon>
        <taxon>Hypocreales</taxon>
        <taxon>Hypocreaceae</taxon>
        <taxon>Trichoderma</taxon>
    </lineage>
</organism>
<evidence type="ECO:0000256" key="10">
    <source>
        <dbReference type="ARBA" id="ARBA00022989"/>
    </source>
</evidence>
<keyword evidence="12 16" id="KW-0408">Iron</keyword>
<keyword evidence="14" id="KW-0472">Membrane</keyword>
<accession>G9MZY1</accession>
<feature type="binding site" evidence="15">
    <location>
        <position position="309"/>
    </location>
    <ligand>
        <name>FAD</name>
        <dbReference type="ChEBI" id="CHEBI:57692"/>
    </ligand>
</feature>
<dbReference type="VEuPathDB" id="FungiDB:TRIVIDRAFT_181439"/>
<dbReference type="STRING" id="413071.G9MZY1"/>
<evidence type="ECO:0000256" key="1">
    <source>
        <dbReference type="ARBA" id="ARBA00001974"/>
    </source>
</evidence>
<dbReference type="SUPFAM" id="SSF55856">
    <property type="entry name" value="Cytochrome b5-like heme/steroid binding domain"/>
    <property type="match status" value="1"/>
</dbReference>
<dbReference type="InterPro" id="IPR018506">
    <property type="entry name" value="Cyt_B5_heme-BS"/>
</dbReference>
<dbReference type="FunFam" id="3.40.50.80:FF:000019">
    <property type="entry name" value="NADH-cytochrome b5 reductase"/>
    <property type="match status" value="1"/>
</dbReference>
<dbReference type="OMA" id="FWKGFAV"/>
<dbReference type="InterPro" id="IPR008333">
    <property type="entry name" value="Cbr1-like_FAD-bd_dom"/>
</dbReference>
<protein>
    <recommendedName>
        <fullName evidence="22">Cytochrome-b5 reductase</fullName>
    </recommendedName>
</protein>
<keyword evidence="10" id="KW-1133">Transmembrane helix</keyword>
<evidence type="ECO:0000259" key="18">
    <source>
        <dbReference type="PROSITE" id="PS50255"/>
    </source>
</evidence>